<proteinExistence type="predicted"/>
<protein>
    <recommendedName>
        <fullName evidence="4">DUF3631 domain-containing protein</fullName>
    </recommendedName>
</protein>
<sequence>MNEHRTSATKSKERSKSGVPTISRACKDGTIVELVYDAGERKTALVVSRHNGLWNIEQEVRIETGERLVPYSPLNNLIANECVLLPSTVTDYGSKERLLEEIAAFIHRYTDLSPQFEKFATYYVLLTWVHDAFNELPYLRFRGDYGTGKTRGLMTIGSICYKPFFASGASTVSPIFHTLDTFGGTLVFDEADLRFSDAKADIVKILNNGNVRGLPVLRTVVTRAKEFNPHAFHVYGPKIIGMRESFEDRALESRFLTEETGQRPLRAGIPIHLPDSLKREALELRNKLLHFRLVNRFSVATDPSVVTPEIEPRLNQMALSLLSLVDSPALRAEMTDALIRQQADLINERSQTIAAQVLQVTIEAFEKSDGASIPLREIADGFNARHASDYNRFLSNKAIGTVLRKRLRLQTQKSRGVYVIPVSELPKIDVLAKRFGVDRLGTTS</sequence>
<dbReference type="STRING" id="402881.Plav_0321"/>
<reference evidence="2 3" key="1">
    <citation type="journal article" date="2011" name="Stand. Genomic Sci.">
        <title>Complete genome sequence of Parvibaculum lavamentivorans type strain (DS-1(T)).</title>
        <authorList>
            <person name="Schleheck D."/>
            <person name="Weiss M."/>
            <person name="Pitluck S."/>
            <person name="Bruce D."/>
            <person name="Land M.L."/>
            <person name="Han S."/>
            <person name="Saunders E."/>
            <person name="Tapia R."/>
            <person name="Detter C."/>
            <person name="Brettin T."/>
            <person name="Han J."/>
            <person name="Woyke T."/>
            <person name="Goodwin L."/>
            <person name="Pennacchio L."/>
            <person name="Nolan M."/>
            <person name="Cook A.M."/>
            <person name="Kjelleberg S."/>
            <person name="Thomas T."/>
        </authorList>
    </citation>
    <scope>NUCLEOTIDE SEQUENCE [LARGE SCALE GENOMIC DNA]</scope>
    <source>
        <strain evidence="3">DS-1 / DSM 13023 / NCIMB 13966</strain>
    </source>
</reference>
<dbReference type="OrthoDB" id="8183884at2"/>
<organism evidence="2 3">
    <name type="scientific">Parvibaculum lavamentivorans (strain DS-1 / DSM 13023 / NCIMB 13966)</name>
    <dbReference type="NCBI Taxonomy" id="402881"/>
    <lineage>
        <taxon>Bacteria</taxon>
        <taxon>Pseudomonadati</taxon>
        <taxon>Pseudomonadota</taxon>
        <taxon>Alphaproteobacteria</taxon>
        <taxon>Hyphomicrobiales</taxon>
        <taxon>Parvibaculaceae</taxon>
        <taxon>Parvibaculum</taxon>
    </lineage>
</organism>
<dbReference type="AlphaFoldDB" id="A7HPW1"/>
<dbReference type="Proteomes" id="UP000006377">
    <property type="component" value="Chromosome"/>
</dbReference>
<evidence type="ECO:0000313" key="3">
    <source>
        <dbReference type="Proteomes" id="UP000006377"/>
    </source>
</evidence>
<dbReference type="RefSeq" id="WP_011995235.1">
    <property type="nucleotide sequence ID" value="NC_009719.1"/>
</dbReference>
<dbReference type="eggNOG" id="COG4643">
    <property type="taxonomic scope" value="Bacteria"/>
</dbReference>
<evidence type="ECO:0000313" key="2">
    <source>
        <dbReference type="EMBL" id="ABS61944.1"/>
    </source>
</evidence>
<feature type="compositionally biased region" description="Basic and acidic residues" evidence="1">
    <location>
        <begin position="1"/>
        <end position="16"/>
    </location>
</feature>
<dbReference type="HOGENOM" id="CLU_616557_0_0_5"/>
<keyword evidence="3" id="KW-1185">Reference proteome</keyword>
<name>A7HPW1_PARL1</name>
<dbReference type="KEGG" id="pla:Plav_0321"/>
<evidence type="ECO:0008006" key="4">
    <source>
        <dbReference type="Google" id="ProtNLM"/>
    </source>
</evidence>
<gene>
    <name evidence="2" type="ordered locus">Plav_0321</name>
</gene>
<evidence type="ECO:0000256" key="1">
    <source>
        <dbReference type="SAM" id="MobiDB-lite"/>
    </source>
</evidence>
<feature type="region of interest" description="Disordered" evidence="1">
    <location>
        <begin position="1"/>
        <end position="21"/>
    </location>
</feature>
<accession>A7HPW1</accession>
<dbReference type="EMBL" id="CP000774">
    <property type="protein sequence ID" value="ABS61944.1"/>
    <property type="molecule type" value="Genomic_DNA"/>
</dbReference>